<dbReference type="EMBL" id="JAINUG010000015">
    <property type="protein sequence ID" value="KAJ8413529.1"/>
    <property type="molecule type" value="Genomic_DNA"/>
</dbReference>
<gene>
    <name evidence="4" type="ORF">AAFF_G00080360</name>
</gene>
<dbReference type="PANTHER" id="PTHR24174">
    <property type="entry name" value="ANKYRIN REPEAT AND STERILE ALPHA MOTIF DOMAIN-CONTAINING PROTEIN 1"/>
    <property type="match status" value="1"/>
</dbReference>
<dbReference type="InterPro" id="IPR033635">
    <property type="entry name" value="ANKS1/Caskin"/>
</dbReference>
<evidence type="ECO:0000313" key="5">
    <source>
        <dbReference type="Proteomes" id="UP001221898"/>
    </source>
</evidence>
<dbReference type="AlphaFoldDB" id="A0AAD7T326"/>
<keyword evidence="2" id="KW-0040">ANK repeat</keyword>
<accession>A0AAD7T326</accession>
<reference evidence="4" key="1">
    <citation type="journal article" date="2023" name="Science">
        <title>Genome structures resolve the early diversification of teleost fishes.</title>
        <authorList>
            <person name="Parey E."/>
            <person name="Louis A."/>
            <person name="Montfort J."/>
            <person name="Bouchez O."/>
            <person name="Roques C."/>
            <person name="Iampietro C."/>
            <person name="Lluch J."/>
            <person name="Castinel A."/>
            <person name="Donnadieu C."/>
            <person name="Desvignes T."/>
            <person name="Floi Bucao C."/>
            <person name="Jouanno E."/>
            <person name="Wen M."/>
            <person name="Mejri S."/>
            <person name="Dirks R."/>
            <person name="Jansen H."/>
            <person name="Henkel C."/>
            <person name="Chen W.J."/>
            <person name="Zahm M."/>
            <person name="Cabau C."/>
            <person name="Klopp C."/>
            <person name="Thompson A.W."/>
            <person name="Robinson-Rechavi M."/>
            <person name="Braasch I."/>
            <person name="Lecointre G."/>
            <person name="Bobe J."/>
            <person name="Postlethwait J.H."/>
            <person name="Berthelot C."/>
            <person name="Roest Crollius H."/>
            <person name="Guiguen Y."/>
        </authorList>
    </citation>
    <scope>NUCLEOTIDE SEQUENCE</scope>
    <source>
        <strain evidence="4">NC1722</strain>
    </source>
</reference>
<sequence>MGPPHASAKGKPATQLLAQTERPMSPRSLPQSPVHRGYAYVMPPQPAEGGDGQAAPQPAMSVPLLCLPLDGSDESEAPQGLPKKRAHSLSRYAASDSEQDRDELTVPDTTKYATMQARVSRSTSARSQLDKNVNRSQSFALRPKKKGPPPPPPKRSSSAISSTNLEDDAKDEDGGELLAVNYHERRRASDFGGVVDTGSAGSVKSIAAMLEMSSIGGGPQALALQRALCASGCYLQVTVVPFSLELGDGISIT</sequence>
<dbReference type="PANTHER" id="PTHR24174:SF11">
    <property type="entry name" value="CASKIN-1"/>
    <property type="match status" value="1"/>
</dbReference>
<name>A0AAD7T326_9TELE</name>
<evidence type="ECO:0000256" key="2">
    <source>
        <dbReference type="ARBA" id="ARBA00023043"/>
    </source>
</evidence>
<dbReference type="Pfam" id="PF16907">
    <property type="entry name" value="Caskin-Pro-rich"/>
    <property type="match status" value="1"/>
</dbReference>
<feature type="compositionally biased region" description="Polar residues" evidence="3">
    <location>
        <begin position="107"/>
        <end position="127"/>
    </location>
</feature>
<feature type="region of interest" description="Disordered" evidence="3">
    <location>
        <begin position="1"/>
        <end position="173"/>
    </location>
</feature>
<proteinExistence type="predicted"/>
<keyword evidence="1" id="KW-0677">Repeat</keyword>
<organism evidence="4 5">
    <name type="scientific">Aldrovandia affinis</name>
    <dbReference type="NCBI Taxonomy" id="143900"/>
    <lineage>
        <taxon>Eukaryota</taxon>
        <taxon>Metazoa</taxon>
        <taxon>Chordata</taxon>
        <taxon>Craniata</taxon>
        <taxon>Vertebrata</taxon>
        <taxon>Euteleostomi</taxon>
        <taxon>Actinopterygii</taxon>
        <taxon>Neopterygii</taxon>
        <taxon>Teleostei</taxon>
        <taxon>Notacanthiformes</taxon>
        <taxon>Halosauridae</taxon>
        <taxon>Aldrovandia</taxon>
    </lineage>
</organism>
<evidence type="ECO:0000256" key="3">
    <source>
        <dbReference type="SAM" id="MobiDB-lite"/>
    </source>
</evidence>
<keyword evidence="5" id="KW-1185">Reference proteome</keyword>
<dbReference type="Proteomes" id="UP001221898">
    <property type="component" value="Unassembled WGS sequence"/>
</dbReference>
<comment type="caution">
    <text evidence="4">The sequence shown here is derived from an EMBL/GenBank/DDBJ whole genome shotgun (WGS) entry which is preliminary data.</text>
</comment>
<evidence type="ECO:0000256" key="1">
    <source>
        <dbReference type="ARBA" id="ARBA00022737"/>
    </source>
</evidence>
<feature type="compositionally biased region" description="Polar residues" evidence="3">
    <location>
        <begin position="155"/>
        <end position="164"/>
    </location>
</feature>
<protein>
    <submittedName>
        <fullName evidence="4">Uncharacterized protein</fullName>
    </submittedName>
</protein>
<evidence type="ECO:0000313" key="4">
    <source>
        <dbReference type="EMBL" id="KAJ8413529.1"/>
    </source>
</evidence>